<proteinExistence type="inferred from homology"/>
<dbReference type="OrthoDB" id="1733909at2759"/>
<dbReference type="HAMAP" id="MF_00600">
    <property type="entry name" value="CH60"/>
    <property type="match status" value="1"/>
</dbReference>
<dbReference type="InterPro" id="IPR027409">
    <property type="entry name" value="GroEL-like_apical_dom_sf"/>
</dbReference>
<feature type="compositionally biased region" description="Low complexity" evidence="8">
    <location>
        <begin position="11"/>
        <end position="21"/>
    </location>
</feature>
<dbReference type="PRINTS" id="PR00298">
    <property type="entry name" value="CHAPERONIN60"/>
</dbReference>
<reference evidence="9 10" key="1">
    <citation type="submission" date="2011-10" db="EMBL/GenBank/DDBJ databases">
        <authorList>
            <person name="Genoscope - CEA"/>
        </authorList>
    </citation>
    <scope>NUCLEOTIDE SEQUENCE [LARGE SCALE GENOMIC DNA]</scope>
    <source>
        <strain evidence="9 10">RCC 1105</strain>
    </source>
</reference>
<dbReference type="GO" id="GO:0042026">
    <property type="term" value="P:protein refolding"/>
    <property type="evidence" value="ECO:0007669"/>
    <property type="project" value="InterPro"/>
</dbReference>
<dbReference type="CDD" id="cd03344">
    <property type="entry name" value="GroEL"/>
    <property type="match status" value="1"/>
</dbReference>
<dbReference type="InterPro" id="IPR027410">
    <property type="entry name" value="TCP-1-like_intermed_sf"/>
</dbReference>
<gene>
    <name evidence="9" type="ORF">Bathy09g04530</name>
</gene>
<dbReference type="InterPro" id="IPR002423">
    <property type="entry name" value="Cpn60/GroEL/TCP-1"/>
</dbReference>
<dbReference type="NCBIfam" id="NF000592">
    <property type="entry name" value="PRK00013.1"/>
    <property type="match status" value="1"/>
</dbReference>
<dbReference type="Gene3D" id="1.10.560.10">
    <property type="entry name" value="GroEL-like equatorial domain"/>
    <property type="match status" value="1"/>
</dbReference>
<accession>K8FER3</accession>
<dbReference type="GO" id="GO:0140662">
    <property type="term" value="F:ATP-dependent protein folding chaperone"/>
    <property type="evidence" value="ECO:0007669"/>
    <property type="project" value="InterPro"/>
</dbReference>
<dbReference type="NCBIfam" id="NF009489">
    <property type="entry name" value="PRK12851.1"/>
    <property type="match status" value="1"/>
</dbReference>
<evidence type="ECO:0000256" key="7">
    <source>
        <dbReference type="RuleBase" id="RU000418"/>
    </source>
</evidence>
<dbReference type="InterPro" id="IPR001844">
    <property type="entry name" value="Cpn60/GroEL"/>
</dbReference>
<dbReference type="Gene3D" id="3.30.260.10">
    <property type="entry name" value="TCP-1-like chaperonin intermediate domain"/>
    <property type="match status" value="1"/>
</dbReference>
<name>K8FER3_9CHLO</name>
<dbReference type="InterPro" id="IPR018370">
    <property type="entry name" value="Chaperonin_Cpn60_CS"/>
</dbReference>
<dbReference type="InterPro" id="IPR027413">
    <property type="entry name" value="GROEL-like_equatorial_sf"/>
</dbReference>
<organism evidence="9 10">
    <name type="scientific">Bathycoccus prasinos</name>
    <dbReference type="NCBI Taxonomy" id="41875"/>
    <lineage>
        <taxon>Eukaryota</taxon>
        <taxon>Viridiplantae</taxon>
        <taxon>Chlorophyta</taxon>
        <taxon>Mamiellophyceae</taxon>
        <taxon>Mamiellales</taxon>
        <taxon>Bathycoccaceae</taxon>
        <taxon>Bathycoccus</taxon>
    </lineage>
</organism>
<dbReference type="PANTHER" id="PTHR45633">
    <property type="entry name" value="60 KDA HEAT SHOCK PROTEIN, MITOCHONDRIAL"/>
    <property type="match status" value="1"/>
</dbReference>
<evidence type="ECO:0000256" key="4">
    <source>
        <dbReference type="ARBA" id="ARBA00023186"/>
    </source>
</evidence>
<evidence type="ECO:0000256" key="3">
    <source>
        <dbReference type="ARBA" id="ARBA00022840"/>
    </source>
</evidence>
<evidence type="ECO:0000256" key="8">
    <source>
        <dbReference type="SAM" id="MobiDB-lite"/>
    </source>
</evidence>
<dbReference type="Gene3D" id="3.50.7.10">
    <property type="entry name" value="GroEL"/>
    <property type="match status" value="1"/>
</dbReference>
<dbReference type="PROSITE" id="PS00296">
    <property type="entry name" value="CHAPERONINS_CPN60"/>
    <property type="match status" value="1"/>
</dbReference>
<dbReference type="GO" id="GO:0005524">
    <property type="term" value="F:ATP binding"/>
    <property type="evidence" value="ECO:0007669"/>
    <property type="project" value="UniProtKB-KW"/>
</dbReference>
<keyword evidence="2" id="KW-0547">Nucleotide-binding</keyword>
<dbReference type="SUPFAM" id="SSF54849">
    <property type="entry name" value="GroEL-intermediate domain like"/>
    <property type="match status" value="1"/>
</dbReference>
<comment type="subunit">
    <text evidence="6">Oligomer of probably six alpha and six beta subunits.</text>
</comment>
<keyword evidence="10" id="KW-1185">Reference proteome</keyword>
<dbReference type="Pfam" id="PF00118">
    <property type="entry name" value="Cpn60_TCP1"/>
    <property type="match status" value="1"/>
</dbReference>
<sequence>MRTALVAKPLSSSASSSTSRRASQRPNLMVRAEAKNLTFDMAARQKMQAGIDKLADAVAITLGPRGRNVVLEEKFGVPQVINDGVSIARFIELPDPVEDAGAQLIKEVAGRTNDSAGDGTTTASILAREMIMFGLQSVASGANPVNIKKGIDKTSDFLTKKLNELAVDVKGKEDIKAVASISAGNNDEIGDMIADAIEKVGADGVLSIENGNGLETIVEIEEGMEIDRGYGSPQFVTNNEKLLVEMENARIIITDEKIEQVKDLVPLLEQITEAGSPPVLLIAEDVVGEALATLVVNKLRGVLNITTMKAPGFGERRKALLQDIAIVTGSQYLAKDLGLSVATATIDSLGFARKVTQAATTTTFIADSASRDDIDLRVAQLKQELSETDSVYDTQKLSERIAKLAGGVAVIKVGAATEAELEDKKLRIEDAKNATFAAVEEGIVPGGGAALVHLSVMIEEFKETLTDPEEKLGCEIVQKALVAPCRWIGNNAGVEGDVIVSRVAQEPWEIGYNAMSGEYANLIETGVIDPKKVTRSGIQNSCSIAGMVLTTQAVITEIPKKQLKGRVMDSNADTANAPGTFSI</sequence>
<comment type="similarity">
    <text evidence="1 7">Belongs to the chaperonin (HSP60) family.</text>
</comment>
<evidence type="ECO:0000256" key="6">
    <source>
        <dbReference type="ARBA" id="ARBA00062746"/>
    </source>
</evidence>
<comment type="function">
    <text evidence="5">This protein binds RuBisCO small and large subunits and is implicated in the assembly of the enzyme oligomer.</text>
</comment>
<dbReference type="EMBL" id="FO082270">
    <property type="protein sequence ID" value="CCO66486.1"/>
    <property type="molecule type" value="Genomic_DNA"/>
</dbReference>
<evidence type="ECO:0000256" key="5">
    <source>
        <dbReference type="ARBA" id="ARBA00058559"/>
    </source>
</evidence>
<dbReference type="GeneID" id="19013959"/>
<dbReference type="eggNOG" id="KOG0356">
    <property type="taxonomic scope" value="Eukaryota"/>
</dbReference>
<evidence type="ECO:0000313" key="9">
    <source>
        <dbReference type="EMBL" id="CCO66486.1"/>
    </source>
</evidence>
<dbReference type="STRING" id="41875.K8FER3"/>
<evidence type="ECO:0000256" key="2">
    <source>
        <dbReference type="ARBA" id="ARBA00022741"/>
    </source>
</evidence>
<dbReference type="SUPFAM" id="SSF52029">
    <property type="entry name" value="GroEL apical domain-like"/>
    <property type="match status" value="1"/>
</dbReference>
<dbReference type="NCBIfam" id="NF009488">
    <property type="entry name" value="PRK12850.1"/>
    <property type="match status" value="1"/>
</dbReference>
<feature type="region of interest" description="Disordered" evidence="8">
    <location>
        <begin position="1"/>
        <end position="26"/>
    </location>
</feature>
<protein>
    <submittedName>
        <fullName evidence="9">Chaperonin GroEL</fullName>
    </submittedName>
</protein>
<dbReference type="FunFam" id="3.50.7.10:FF:000001">
    <property type="entry name" value="60 kDa chaperonin"/>
    <property type="match status" value="1"/>
</dbReference>
<dbReference type="NCBIfam" id="NF009487">
    <property type="entry name" value="PRK12849.1"/>
    <property type="match status" value="1"/>
</dbReference>
<dbReference type="RefSeq" id="XP_007510926.1">
    <property type="nucleotide sequence ID" value="XM_007510864.1"/>
</dbReference>
<dbReference type="NCBIfam" id="TIGR02348">
    <property type="entry name" value="GroEL"/>
    <property type="match status" value="1"/>
</dbReference>
<dbReference type="Proteomes" id="UP000198341">
    <property type="component" value="Chromosome 9"/>
</dbReference>
<evidence type="ECO:0000256" key="1">
    <source>
        <dbReference type="ARBA" id="ARBA00006607"/>
    </source>
</evidence>
<dbReference type="SUPFAM" id="SSF48592">
    <property type="entry name" value="GroEL equatorial domain-like"/>
    <property type="match status" value="1"/>
</dbReference>
<dbReference type="AlphaFoldDB" id="K8FER3"/>
<evidence type="ECO:0000313" key="10">
    <source>
        <dbReference type="Proteomes" id="UP000198341"/>
    </source>
</evidence>
<keyword evidence="3" id="KW-0067">ATP-binding</keyword>
<dbReference type="KEGG" id="bpg:Bathy09g04530"/>
<keyword evidence="4" id="KW-0143">Chaperone</keyword>